<dbReference type="GO" id="GO:0032259">
    <property type="term" value="P:methylation"/>
    <property type="evidence" value="ECO:0007669"/>
    <property type="project" value="InterPro"/>
</dbReference>
<proteinExistence type="inferred from homology"/>
<evidence type="ECO:0000256" key="2">
    <source>
        <dbReference type="SAM" id="MobiDB-lite"/>
    </source>
</evidence>
<dbReference type="Proteomes" id="UP000557566">
    <property type="component" value="Unassembled WGS sequence"/>
</dbReference>
<evidence type="ECO:0000313" key="3">
    <source>
        <dbReference type="EMBL" id="KAF4513267.1"/>
    </source>
</evidence>
<reference evidence="3 4" key="1">
    <citation type="journal article" date="2020" name="Genome Biol. Evol.">
        <title>A new high-quality draft genome assembly of the Chinese cordyceps Ophiocordyceps sinensis.</title>
        <authorList>
            <person name="Shu R."/>
            <person name="Zhang J."/>
            <person name="Meng Q."/>
            <person name="Zhang H."/>
            <person name="Zhou G."/>
            <person name="Li M."/>
            <person name="Wu P."/>
            <person name="Zhao Y."/>
            <person name="Chen C."/>
            <person name="Qin Q."/>
        </authorList>
    </citation>
    <scope>NUCLEOTIDE SEQUENCE [LARGE SCALE GENOMIC DNA]</scope>
    <source>
        <strain evidence="3 4">IOZ07</strain>
    </source>
</reference>
<dbReference type="PROSITE" id="PS51143">
    <property type="entry name" value="MT_A70"/>
    <property type="match status" value="1"/>
</dbReference>
<dbReference type="SUPFAM" id="SSF53335">
    <property type="entry name" value="S-adenosyl-L-methionine-dependent methyltransferases"/>
    <property type="match status" value="1"/>
</dbReference>
<protein>
    <recommendedName>
        <fullName evidence="5">MT-A70 family</fullName>
    </recommendedName>
</protein>
<evidence type="ECO:0000313" key="4">
    <source>
        <dbReference type="Proteomes" id="UP000557566"/>
    </source>
</evidence>
<dbReference type="GO" id="GO:0003676">
    <property type="term" value="F:nucleic acid binding"/>
    <property type="evidence" value="ECO:0007669"/>
    <property type="project" value="InterPro"/>
</dbReference>
<dbReference type="InterPro" id="IPR029063">
    <property type="entry name" value="SAM-dependent_MTases_sf"/>
</dbReference>
<dbReference type="Pfam" id="PF05063">
    <property type="entry name" value="MT-A70"/>
    <property type="match status" value="1"/>
</dbReference>
<dbReference type="PROSITE" id="PS00092">
    <property type="entry name" value="N6_MTASE"/>
    <property type="match status" value="1"/>
</dbReference>
<dbReference type="EMBL" id="JAAVMX010000001">
    <property type="protein sequence ID" value="KAF4513267.1"/>
    <property type="molecule type" value="Genomic_DNA"/>
</dbReference>
<gene>
    <name evidence="3" type="ORF">G6O67_000558</name>
</gene>
<dbReference type="InterPro" id="IPR002052">
    <property type="entry name" value="DNA_methylase_N6_adenine_CS"/>
</dbReference>
<comment type="caution">
    <text evidence="3">The sequence shown here is derived from an EMBL/GenBank/DDBJ whole genome shotgun (WGS) entry which is preliminary data.</text>
</comment>
<accession>A0A8H4PZB4</accession>
<evidence type="ECO:0008006" key="5">
    <source>
        <dbReference type="Google" id="ProtNLM"/>
    </source>
</evidence>
<dbReference type="AlphaFoldDB" id="A0A8H4PZB4"/>
<dbReference type="GO" id="GO:0005634">
    <property type="term" value="C:nucleus"/>
    <property type="evidence" value="ECO:0007669"/>
    <property type="project" value="TreeGrafter"/>
</dbReference>
<evidence type="ECO:0000256" key="1">
    <source>
        <dbReference type="PROSITE-ProRule" id="PRU00489"/>
    </source>
</evidence>
<dbReference type="PANTHER" id="PTHR12829">
    <property type="entry name" value="N6-ADENOSINE-METHYLTRANSFERASE"/>
    <property type="match status" value="1"/>
</dbReference>
<feature type="region of interest" description="Disordered" evidence="2">
    <location>
        <begin position="39"/>
        <end position="58"/>
    </location>
</feature>
<dbReference type="Gene3D" id="3.40.50.150">
    <property type="entry name" value="Vaccinia Virus protein VP39"/>
    <property type="match status" value="1"/>
</dbReference>
<keyword evidence="4" id="KW-1185">Reference proteome</keyword>
<organism evidence="3 4">
    <name type="scientific">Ophiocordyceps sinensis</name>
    <dbReference type="NCBI Taxonomy" id="72228"/>
    <lineage>
        <taxon>Eukaryota</taxon>
        <taxon>Fungi</taxon>
        <taxon>Dikarya</taxon>
        <taxon>Ascomycota</taxon>
        <taxon>Pezizomycotina</taxon>
        <taxon>Sordariomycetes</taxon>
        <taxon>Hypocreomycetidae</taxon>
        <taxon>Hypocreales</taxon>
        <taxon>Ophiocordycipitaceae</taxon>
        <taxon>Ophiocordyceps</taxon>
    </lineage>
</organism>
<dbReference type="PANTHER" id="PTHR12829:SF4">
    <property type="entry name" value="N(6)-ADENINE-SPECIFIC METHYLTRANSFERASE METTL4"/>
    <property type="match status" value="1"/>
</dbReference>
<dbReference type="OrthoDB" id="61116at2759"/>
<dbReference type="InterPro" id="IPR007757">
    <property type="entry name" value="MT-A70-like"/>
</dbReference>
<name>A0A8H4PZB4_9HYPO</name>
<sequence length="361" mass="39638">MKPTSERHLRALATPSILFETPDKSVVLLDVPRSLEESQVLPGQQPVSRIYSDSPPAVPFTTPKPKSGLISGASCAHGWMAQSQGAAVADLMTAATVRSALRQLVDQYSGPFHLPREVRGPESHVPAAGANDPSCPIFVPSGSMYLHGSIGDMRQAFLDTTPTFDLIVLDPPWPNRSARRRRRRRRTDCYATADSLREISELLAGIPVATRLSPDGLVAVWITNKASVRQLLTSAAGVFAVWGLELVTEWTWLKIAASGEPLYDVDSPWRKPWETLLIARPRGSRPPRALGAKVVVAVPDVHSRKPNLRSLFCQVLGGGHVGLEVFARNLTAGWWSWGDQVLKFQEAQYWHQSVTNQPVEP</sequence>
<comment type="similarity">
    <text evidence="1">Belongs to the MT-A70-like family.</text>
</comment>
<dbReference type="GO" id="GO:0008168">
    <property type="term" value="F:methyltransferase activity"/>
    <property type="evidence" value="ECO:0007669"/>
    <property type="project" value="InterPro"/>
</dbReference>